<sequence>MPPKRKDFLKLNPKAKAKAQEPQSENDFLEAADEFEQAAGKWRAGDAAKATRFYNRAIDMYNVGLRRYPSSFDLSYNKANLEYKMSEDERIAALLGNKVDLLEETLRSHRTAIALNPDNTDVLFNTGQVLTSLAEALLESRTQEIMKASAITLLEEAINVFAKCLASQQHEYEEIQIEIARAQASQEPQDSLDTPGHIVDETTKQESMEMSSTSSDGPGEWATVVEPVTPEAILETCIAYLETLSILIGLYGPSELAHIEQRAQTGLETANIKIPALIGLLQISPKTIEEPVPGPTLSIASQSAVEEPKSSPKDDASLAAAKFRANVAEVSYRTGQTTIIQYAGQIEQIFAPLIEPLHSNTGLDPGLVNSLSVYADTLMDLASAISDSSQHSDESSTHLADYDSQWAALTQAQTILTQISSGTATSSLSPSRLADIFLARGDADLFRFRISLLDIAKPAWAKSKMVLVSNAGVYYRGARMYAEKADDLKVHKAADAKATIAELLKEAANGSNMRKLDWKSRGEEVVRMLEQMIEEGIVGKENAEGVMRYIE</sequence>
<proteinExistence type="predicted"/>
<comment type="caution">
    <text evidence="1">The sequence shown here is derived from an EMBL/GenBank/DDBJ whole genome shotgun (WGS) entry which is preliminary data.</text>
</comment>
<dbReference type="Proteomes" id="UP000799755">
    <property type="component" value="Unassembled WGS sequence"/>
</dbReference>
<dbReference type="EMBL" id="MU003494">
    <property type="protein sequence ID" value="KAF2476591.1"/>
    <property type="molecule type" value="Genomic_DNA"/>
</dbReference>
<gene>
    <name evidence="1" type="ORF">BDR25DRAFT_277843</name>
</gene>
<accession>A0ACB6RBR9</accession>
<reference evidence="1" key="1">
    <citation type="journal article" date="2020" name="Stud. Mycol.">
        <title>101 Dothideomycetes genomes: a test case for predicting lifestyles and emergence of pathogens.</title>
        <authorList>
            <person name="Haridas S."/>
            <person name="Albert R."/>
            <person name="Binder M."/>
            <person name="Bloem J."/>
            <person name="Labutti K."/>
            <person name="Salamov A."/>
            <person name="Andreopoulos B."/>
            <person name="Baker S."/>
            <person name="Barry K."/>
            <person name="Bills G."/>
            <person name="Bluhm B."/>
            <person name="Cannon C."/>
            <person name="Castanera R."/>
            <person name="Culley D."/>
            <person name="Daum C."/>
            <person name="Ezra D."/>
            <person name="Gonzalez J."/>
            <person name="Henrissat B."/>
            <person name="Kuo A."/>
            <person name="Liang C."/>
            <person name="Lipzen A."/>
            <person name="Lutzoni F."/>
            <person name="Magnuson J."/>
            <person name="Mondo S."/>
            <person name="Nolan M."/>
            <person name="Ohm R."/>
            <person name="Pangilinan J."/>
            <person name="Park H.-J."/>
            <person name="Ramirez L."/>
            <person name="Alfaro M."/>
            <person name="Sun H."/>
            <person name="Tritt A."/>
            <person name="Yoshinaga Y."/>
            <person name="Zwiers L.-H."/>
            <person name="Turgeon B."/>
            <person name="Goodwin S."/>
            <person name="Spatafora J."/>
            <person name="Crous P."/>
            <person name="Grigoriev I."/>
        </authorList>
    </citation>
    <scope>NUCLEOTIDE SEQUENCE</scope>
    <source>
        <strain evidence="1">ATCC 200398</strain>
    </source>
</reference>
<name>A0ACB6RBR9_9PLEO</name>
<evidence type="ECO:0000313" key="2">
    <source>
        <dbReference type="Proteomes" id="UP000799755"/>
    </source>
</evidence>
<keyword evidence="2" id="KW-1185">Reference proteome</keyword>
<evidence type="ECO:0000313" key="1">
    <source>
        <dbReference type="EMBL" id="KAF2476591.1"/>
    </source>
</evidence>
<organism evidence="1 2">
    <name type="scientific">Lindgomyces ingoldianus</name>
    <dbReference type="NCBI Taxonomy" id="673940"/>
    <lineage>
        <taxon>Eukaryota</taxon>
        <taxon>Fungi</taxon>
        <taxon>Dikarya</taxon>
        <taxon>Ascomycota</taxon>
        <taxon>Pezizomycotina</taxon>
        <taxon>Dothideomycetes</taxon>
        <taxon>Pleosporomycetidae</taxon>
        <taxon>Pleosporales</taxon>
        <taxon>Lindgomycetaceae</taxon>
        <taxon>Lindgomyces</taxon>
    </lineage>
</organism>
<protein>
    <submittedName>
        <fullName evidence="1">Uncharacterized protein</fullName>
    </submittedName>
</protein>